<feature type="compositionally biased region" description="Acidic residues" evidence="7">
    <location>
        <begin position="1367"/>
        <end position="1376"/>
    </location>
</feature>
<feature type="region of interest" description="Disordered" evidence="7">
    <location>
        <begin position="844"/>
        <end position="1050"/>
    </location>
</feature>
<feature type="compositionally biased region" description="Basic and acidic residues" evidence="7">
    <location>
        <begin position="1285"/>
        <end position="1319"/>
    </location>
</feature>
<keyword evidence="1 6" id="KW-0479">Metal-binding</keyword>
<dbReference type="Proteomes" id="UP000069940">
    <property type="component" value="Unassembled WGS sequence"/>
</dbReference>
<dbReference type="InterPro" id="IPR006612">
    <property type="entry name" value="THAP_Znf"/>
</dbReference>
<evidence type="ECO:0000256" key="2">
    <source>
        <dbReference type="ARBA" id="ARBA00022771"/>
    </source>
</evidence>
<feature type="compositionally biased region" description="Acidic residues" evidence="7">
    <location>
        <begin position="936"/>
        <end position="952"/>
    </location>
</feature>
<feature type="binding site" evidence="6">
    <location>
        <position position="213"/>
    </location>
    <ligand>
        <name>Zn(2+)</name>
        <dbReference type="ChEBI" id="CHEBI:29105"/>
    </ligand>
</feature>
<keyword evidence="4 5" id="KW-0238">DNA-binding</keyword>
<feature type="compositionally biased region" description="Polar residues" evidence="7">
    <location>
        <begin position="610"/>
        <end position="627"/>
    </location>
</feature>
<feature type="compositionally biased region" description="Acidic residues" evidence="7">
    <location>
        <begin position="961"/>
        <end position="977"/>
    </location>
</feature>
<evidence type="ECO:0000256" key="1">
    <source>
        <dbReference type="ARBA" id="ARBA00022723"/>
    </source>
</evidence>
<keyword evidence="3 6" id="KW-0862">Zinc</keyword>
<reference evidence="10" key="2">
    <citation type="submission" date="2025-05" db="UniProtKB">
        <authorList>
            <consortium name="EnsemblMetazoa"/>
        </authorList>
    </citation>
    <scope>IDENTIFICATION</scope>
    <source>
        <strain evidence="10">Foshan</strain>
    </source>
</reference>
<dbReference type="Gene3D" id="3.40.1800.20">
    <property type="match status" value="1"/>
</dbReference>
<feature type="binding site" evidence="6">
    <location>
        <position position="168"/>
    </location>
    <ligand>
        <name>Zn(2+)</name>
        <dbReference type="ChEBI" id="CHEBI:29105"/>
    </ligand>
</feature>
<reference evidence="11" key="1">
    <citation type="journal article" date="2015" name="Proc. Natl. Acad. Sci. U.S.A.">
        <title>Genome sequence of the Asian Tiger mosquito, Aedes albopictus, reveals insights into its biology, genetics, and evolution.</title>
        <authorList>
            <person name="Chen X.G."/>
            <person name="Jiang X."/>
            <person name="Gu J."/>
            <person name="Xu M."/>
            <person name="Wu Y."/>
            <person name="Deng Y."/>
            <person name="Zhang C."/>
            <person name="Bonizzoni M."/>
            <person name="Dermauw W."/>
            <person name="Vontas J."/>
            <person name="Armbruster P."/>
            <person name="Huang X."/>
            <person name="Yang Y."/>
            <person name="Zhang H."/>
            <person name="He W."/>
            <person name="Peng H."/>
            <person name="Liu Y."/>
            <person name="Wu K."/>
            <person name="Chen J."/>
            <person name="Lirakis M."/>
            <person name="Topalis P."/>
            <person name="Van Leeuwen T."/>
            <person name="Hall A.B."/>
            <person name="Jiang X."/>
            <person name="Thorpe C."/>
            <person name="Mueller R.L."/>
            <person name="Sun C."/>
            <person name="Waterhouse R.M."/>
            <person name="Yan G."/>
            <person name="Tu Z.J."/>
            <person name="Fang X."/>
            <person name="James A.A."/>
        </authorList>
    </citation>
    <scope>NUCLEOTIDE SEQUENCE [LARGE SCALE GENOMIC DNA]</scope>
    <source>
        <strain evidence="11">Foshan</strain>
    </source>
</reference>
<keyword evidence="2 5" id="KW-0863">Zinc-finger</keyword>
<dbReference type="Pfam" id="PF04500">
    <property type="entry name" value="FLYWCH"/>
    <property type="match status" value="2"/>
</dbReference>
<evidence type="ECO:0000256" key="4">
    <source>
        <dbReference type="ARBA" id="ARBA00023125"/>
    </source>
</evidence>
<organism evidence="10 11">
    <name type="scientific">Aedes albopictus</name>
    <name type="common">Asian tiger mosquito</name>
    <name type="synonym">Stegomyia albopicta</name>
    <dbReference type="NCBI Taxonomy" id="7160"/>
    <lineage>
        <taxon>Eukaryota</taxon>
        <taxon>Metazoa</taxon>
        <taxon>Ecdysozoa</taxon>
        <taxon>Arthropoda</taxon>
        <taxon>Hexapoda</taxon>
        <taxon>Insecta</taxon>
        <taxon>Pterygota</taxon>
        <taxon>Neoptera</taxon>
        <taxon>Endopterygota</taxon>
        <taxon>Diptera</taxon>
        <taxon>Nematocera</taxon>
        <taxon>Culicoidea</taxon>
        <taxon>Culicidae</taxon>
        <taxon>Culicinae</taxon>
        <taxon>Aedini</taxon>
        <taxon>Aedes</taxon>
        <taxon>Stegomyia</taxon>
    </lineage>
</organism>
<evidence type="ECO:0000313" key="11">
    <source>
        <dbReference type="Proteomes" id="UP000069940"/>
    </source>
</evidence>
<feature type="domain" description="THAP-type" evidence="8">
    <location>
        <begin position="26"/>
        <end position="108"/>
    </location>
</feature>
<feature type="compositionally biased region" description="Acidic residues" evidence="7">
    <location>
        <begin position="1403"/>
        <end position="1414"/>
    </location>
</feature>
<feature type="compositionally biased region" description="Basic and acidic residues" evidence="7">
    <location>
        <begin position="1384"/>
        <end position="1400"/>
    </location>
</feature>
<dbReference type="InterPro" id="IPR007588">
    <property type="entry name" value="Znf_FLYWCH"/>
</dbReference>
<proteinExistence type="predicted"/>
<sequence length="1727" mass="192061">MTTNGGVPGAATDGPRTTIKKYGPGVTIKCCVQGCVSMYGDIGVSFHRFPTINTARDVLRRELWVEAAGLPNNNDIIDNSLICGRHFEMGKPSLPNEIRAANWTPSLNLKPKVEANFMMNVGETSNIAGIDTSTMMTTVSPKQREVVPILPIMGPQTVPKDLNLPQFCRLCLAEGVQMVFPKDSRVYDQLASKINDNLRLRITVIELTRSLICKKCYETLEQFHQFRTRCTRQDAYLHMRRSLEPERKQPLRYRDNWYWYSCLGNNMNSVIWGCSVVCCPAFIVSHPSGRICAKYANHQHKQKMEDVKTMYCNGEYVFDGYRYSFEMINLNRTLTFNCRSLKDPHGECTAVLITNDRSEVLTVGQHNHEREIIIESAVKDGTDGTKRSITLIRGFDREIVFCQGYWYTTVSEQSSVSDWSCIREGCTSKIEMVNGTVQYYGTHCHLPVFLKWGAEEDKTIEPKTTTLMKVVNTLPPKPAISPIQQAIPPVALRQSTTIVHSRLPTATAPTSSLTGVIPASTIIKTEPSELQISSVSSCAPEPSSVARPQLNQPLVVSAATMASKATLPMATNKLPTVSVRSNHHIQVVRRTTAPTVRVVPHPRPVPPPTFNTSTIPTQVQTPSTSVAAPQPTVPKILHVMSLNLASKPEPTVLPEIPVSASDPPPSPNWTDLVSEIKEEPQDPLGEDEPETITDEIQPFSGETMAPPQPATVATNLPKPPPLTPRPMLLVSSASVTTCNTLDVTALDSECADSLRPKPPTENVSNPQHTLPPADEDDDGLHDLQDDDEIPPIVPIDADVVSRIIGSEYTTRRLPNGKTQVIRKNILSRGPSALVGTTAKRHVLPTAPPLPTRTGTKTTIRVYGPSPTAPKRVFSDSDEQNDLLTKKSKSTEVTDPPETAIVDVEKSATPEEDDQLDQTAAEDPIAVSIEPHQNLPDNEDSQQENEFSNDESAEGPTTPHENDEDPSPEEESSNDNEVGDSNSPHRNGESSPPQDKSSDDEAAKESSTPSKDDGDAEIQNVTATNEQSEAEAPDQQQSQSDKKPSTSRSVQLVKLQRTEQMLSHEGHLYKLKWHNRKRHYWDCMLREQVNCMATLETVSENSQNWRKFLTHNHKVPKPIINEEYRNSYRMLTSETGVPKVKHLPVQTVNISDIKDQSGRMISMIRRKLCAFRIGRIAWGASLHFANYEYRITNAIFPGFRWKCISCQCTIETDEKFTICQDMSYVHTHAPVPDVVDLVDDIKRSQTQLPVQKPVVPAQPKPKQVVPQQNSKESSTPEKPAAEQNDEVSRQKDPGEDSSPKEIEETPKDSSNDSDQQKEQVEGPSANAATAQENEEIDPIDAMLQEITGDPGQDSLGFLNPSTGNFDGNDSDDDEEMTLDPSSGEMVKKGDLKRKEARKALLEDIVADEDDDELEYLDPLTGEMRRKGDEAAANETEPDPEEKSADQEISGNGPSKDANVSNEDFEELLKKDTSKGSADTKKNRKPKKNSLAALKMVMDVHKRLKIPDTRRNFEVLPAPEDSATCLIRFNEFTYELDVAHDSFSIWKCHLSPQYACRGKVNLDDDCVQVTVTGVNHCHVATLEDMFTQLPSEQNGQIMDSDLGSTREYTFYKRPDSVYQLRLDDGHLYNCLTISKTGVSCWRCSDRQAHNCKAMFTMEGKFASLLRNRFSHPHDPVPASSSEAGTEPRIDEDEASGTRSVDSEVKKGSSKRSTRSENEEDRKKQKRQTL</sequence>
<dbReference type="SUPFAM" id="SSF57716">
    <property type="entry name" value="Glucocorticoid receptor-like (DNA-binding domain)"/>
    <property type="match status" value="2"/>
</dbReference>
<dbReference type="Gene3D" id="2.20.25.240">
    <property type="match status" value="3"/>
</dbReference>
<dbReference type="SMART" id="SM00980">
    <property type="entry name" value="THAP"/>
    <property type="match status" value="1"/>
</dbReference>
<protein>
    <recommendedName>
        <fullName evidence="12">ZAD domain-containing protein</fullName>
    </recommendedName>
</protein>
<dbReference type="GeneID" id="109400767"/>
<feature type="region of interest" description="Disordered" evidence="7">
    <location>
        <begin position="1247"/>
        <end position="1460"/>
    </location>
</feature>
<evidence type="ECO:0000313" key="10">
    <source>
        <dbReference type="EnsemblMetazoa" id="AALFPA23_010262.P14303"/>
    </source>
</evidence>
<feature type="compositionally biased region" description="Acidic residues" evidence="7">
    <location>
        <begin position="773"/>
        <end position="789"/>
    </location>
</feature>
<feature type="compositionally biased region" description="Low complexity" evidence="7">
    <location>
        <begin position="1248"/>
        <end position="1267"/>
    </location>
</feature>
<dbReference type="Pfam" id="PF07776">
    <property type="entry name" value="zf-AD"/>
    <property type="match status" value="1"/>
</dbReference>
<evidence type="ECO:0000256" key="3">
    <source>
        <dbReference type="ARBA" id="ARBA00022833"/>
    </source>
</evidence>
<dbReference type="EnsemblMetazoa" id="AALFPA23_010262.R14303">
    <property type="protein sequence ID" value="AALFPA23_010262.P14303"/>
    <property type="gene ID" value="AALFPA23_010262"/>
</dbReference>
<feature type="compositionally biased region" description="Polar residues" evidence="7">
    <location>
        <begin position="1445"/>
        <end position="1460"/>
    </location>
</feature>
<dbReference type="InterPro" id="IPR012934">
    <property type="entry name" value="Znf_AD"/>
</dbReference>
<accession>A0ABM1YLJ2</accession>
<evidence type="ECO:0000259" key="8">
    <source>
        <dbReference type="PROSITE" id="PS50950"/>
    </source>
</evidence>
<name>A0ABM1YLJ2_AEDAL</name>
<feature type="compositionally biased region" description="Polar residues" evidence="7">
    <location>
        <begin position="978"/>
        <end position="994"/>
    </location>
</feature>
<feature type="compositionally biased region" description="Basic and acidic residues" evidence="7">
    <location>
        <begin position="1711"/>
        <end position="1720"/>
    </location>
</feature>
<dbReference type="SMART" id="SM00868">
    <property type="entry name" value="zf-AD"/>
    <property type="match status" value="1"/>
</dbReference>
<dbReference type="RefSeq" id="XP_029716299.1">
    <property type="nucleotide sequence ID" value="XM_029860439.2"/>
</dbReference>
<evidence type="ECO:0000256" key="7">
    <source>
        <dbReference type="SAM" id="MobiDB-lite"/>
    </source>
</evidence>
<evidence type="ECO:0000259" key="9">
    <source>
        <dbReference type="PROSITE" id="PS51915"/>
    </source>
</evidence>
<dbReference type="PROSITE" id="PS50950">
    <property type="entry name" value="ZF_THAP"/>
    <property type="match status" value="1"/>
</dbReference>
<feature type="region of interest" description="Disordered" evidence="7">
    <location>
        <begin position="1670"/>
        <end position="1727"/>
    </location>
</feature>
<dbReference type="PROSITE" id="PS51915">
    <property type="entry name" value="ZAD"/>
    <property type="match status" value="1"/>
</dbReference>
<keyword evidence="11" id="KW-1185">Reference proteome</keyword>
<feature type="region of interest" description="Disordered" evidence="7">
    <location>
        <begin position="1469"/>
        <end position="1488"/>
    </location>
</feature>
<evidence type="ECO:0008006" key="12">
    <source>
        <dbReference type="Google" id="ProtNLM"/>
    </source>
</evidence>
<feature type="compositionally biased region" description="Basic and acidic residues" evidence="7">
    <location>
        <begin position="1469"/>
        <end position="1479"/>
    </location>
</feature>
<evidence type="ECO:0000256" key="6">
    <source>
        <dbReference type="PROSITE-ProRule" id="PRU01263"/>
    </source>
</evidence>
<feature type="region of interest" description="Disordered" evidence="7">
    <location>
        <begin position="751"/>
        <end position="791"/>
    </location>
</feature>
<evidence type="ECO:0000256" key="5">
    <source>
        <dbReference type="PROSITE-ProRule" id="PRU00309"/>
    </source>
</evidence>
<feature type="domain" description="ZAD" evidence="9">
    <location>
        <begin position="166"/>
        <end position="240"/>
    </location>
</feature>
<feature type="binding site" evidence="6">
    <location>
        <position position="171"/>
    </location>
    <ligand>
        <name>Zn(2+)</name>
        <dbReference type="ChEBI" id="CHEBI:29105"/>
    </ligand>
</feature>
<feature type="region of interest" description="Disordered" evidence="7">
    <location>
        <begin position="597"/>
        <end position="629"/>
    </location>
</feature>
<feature type="binding site" evidence="6">
    <location>
        <position position="216"/>
    </location>
    <ligand>
        <name>Zn(2+)</name>
        <dbReference type="ChEBI" id="CHEBI:29105"/>
    </ligand>
</feature>